<dbReference type="AlphaFoldDB" id="A0AAD9IMS4"/>
<evidence type="ECO:0000256" key="1">
    <source>
        <dbReference type="ARBA" id="ARBA00006133"/>
    </source>
</evidence>
<dbReference type="InterPro" id="IPR038528">
    <property type="entry name" value="TEL2_C_sf"/>
</dbReference>
<dbReference type="GO" id="GO:0051879">
    <property type="term" value="F:Hsp90 protein binding"/>
    <property type="evidence" value="ECO:0007669"/>
    <property type="project" value="TreeGrafter"/>
</dbReference>
<dbReference type="InterPro" id="IPR051970">
    <property type="entry name" value="TEL2_Regulation"/>
</dbReference>
<evidence type="ECO:0000259" key="3">
    <source>
        <dbReference type="Pfam" id="PF10193"/>
    </source>
</evidence>
<dbReference type="GO" id="GO:0042162">
    <property type="term" value="F:telomeric DNA binding"/>
    <property type="evidence" value="ECO:0007669"/>
    <property type="project" value="TreeGrafter"/>
</dbReference>
<organism evidence="4 5">
    <name type="scientific">Prototheca wickerhamii</name>
    <dbReference type="NCBI Taxonomy" id="3111"/>
    <lineage>
        <taxon>Eukaryota</taxon>
        <taxon>Viridiplantae</taxon>
        <taxon>Chlorophyta</taxon>
        <taxon>core chlorophytes</taxon>
        <taxon>Trebouxiophyceae</taxon>
        <taxon>Chlorellales</taxon>
        <taxon>Chlorellaceae</taxon>
        <taxon>Prototheca</taxon>
    </lineage>
</organism>
<sequence length="699" mass="74091">MRRTPALAQQLAGEFLERLASRGGTRLAGEALAEAAALINTQATALLVLPWVKDPRARHRVFAAALSSELGSSAPDLLSSVQHTSSSLLSCIDWPRLLLDPAAPLPPAALEAVVEHLAASTSLLPELSLRLAQAWSASGTEPGRRQSFLTLALIKCLRRLDPAEADADPMLPTLLRGVSAHLDSPLREVRLRGMRVGRAFSEVLALPKKEAAGSEGSGANEEAAPEILFTEDLPDQGWEDADEPYWQRAQSVRLVRDAAWSAKRRAAGEPVTSGAVDENGTEADLGPAEDDEDANDGGSSRQAFEAYDLDESDEEEAEVRKLSLREIIAGLSKGEAEWKLAARALKAAELVAQAQPDEFESQADRLGRALLHAKLPAWMGQEIGRPVDSLVATVAAAPEAAGTALAGELYSPSLDVHQRTMILGTLSASAMRLAGCEDRAAPPLMHQVQGEATPVPPASQRVRGDQPTTLGRTVWRADRALQALSEKPNERPNRFLPVALQWTRALLAGVDKQHHGIDLFGRDAFLLGRLLGTLGSFLEASAGSRESVGLAAAALEVAKARPVQEHAEPFVRRGAILAAAQAAAALPPAAVASALAAAAAPERGDPTLLGLLEWCAAWLERVGREDADDVCRGMAARGALELRGEARRNSLLEHGVLRMPAAGRGAGPIGLGSSEEPQILLPRPAAQAADIRIREVLPS</sequence>
<feature type="domain" description="Telomere length regulation protein conserved" evidence="3">
    <location>
        <begin position="324"/>
        <end position="430"/>
    </location>
</feature>
<keyword evidence="5" id="KW-1185">Reference proteome</keyword>
<gene>
    <name evidence="4" type="ORF">QBZ16_000158</name>
</gene>
<dbReference type="Pfam" id="PF10193">
    <property type="entry name" value="Telomere_reg-2"/>
    <property type="match status" value="1"/>
</dbReference>
<evidence type="ECO:0000313" key="4">
    <source>
        <dbReference type="EMBL" id="KAK2080305.1"/>
    </source>
</evidence>
<dbReference type="GO" id="GO:0051083">
    <property type="term" value="P:'de novo' cotranslational protein folding"/>
    <property type="evidence" value="ECO:0007669"/>
    <property type="project" value="TreeGrafter"/>
</dbReference>
<dbReference type="Proteomes" id="UP001255856">
    <property type="component" value="Unassembled WGS sequence"/>
</dbReference>
<feature type="region of interest" description="Disordered" evidence="2">
    <location>
        <begin position="265"/>
        <end position="314"/>
    </location>
</feature>
<evidence type="ECO:0000313" key="5">
    <source>
        <dbReference type="Proteomes" id="UP001255856"/>
    </source>
</evidence>
<comment type="similarity">
    <text evidence="1">Belongs to the TEL2 family.</text>
</comment>
<dbReference type="GO" id="GO:0005829">
    <property type="term" value="C:cytosol"/>
    <property type="evidence" value="ECO:0007669"/>
    <property type="project" value="TreeGrafter"/>
</dbReference>
<reference evidence="4" key="1">
    <citation type="submission" date="2021-01" db="EMBL/GenBank/DDBJ databases">
        <authorList>
            <person name="Eckstrom K.M.E."/>
        </authorList>
    </citation>
    <scope>NUCLEOTIDE SEQUENCE</scope>
    <source>
        <strain evidence="4">UVCC 0001</strain>
    </source>
</reference>
<dbReference type="PANTHER" id="PTHR15830:SF10">
    <property type="entry name" value="TELOMERE LENGTH REGULATION PROTEIN TEL2 HOMOLOG"/>
    <property type="match status" value="1"/>
</dbReference>
<name>A0AAD9IMS4_PROWI</name>
<dbReference type="Gene3D" id="1.25.40.720">
    <property type="entry name" value="Telomere length regulation protein 2, C-terminal domain"/>
    <property type="match status" value="1"/>
</dbReference>
<dbReference type="PANTHER" id="PTHR15830">
    <property type="entry name" value="TELOMERE LENGTH REGULATION PROTEIN TEL2 FAMILY MEMBER"/>
    <property type="match status" value="1"/>
</dbReference>
<evidence type="ECO:0000256" key="2">
    <source>
        <dbReference type="SAM" id="MobiDB-lite"/>
    </source>
</evidence>
<dbReference type="InterPro" id="IPR019337">
    <property type="entry name" value="Telomere_length_regulation_dom"/>
</dbReference>
<comment type="caution">
    <text evidence="4">The sequence shown here is derived from an EMBL/GenBank/DDBJ whole genome shotgun (WGS) entry which is preliminary data.</text>
</comment>
<protein>
    <recommendedName>
        <fullName evidence="3">Telomere length regulation protein conserved domain-containing protein</fullName>
    </recommendedName>
</protein>
<proteinExistence type="inferred from homology"/>
<dbReference type="EMBL" id="JASFZW010000001">
    <property type="protein sequence ID" value="KAK2080305.1"/>
    <property type="molecule type" value="Genomic_DNA"/>
</dbReference>
<feature type="region of interest" description="Disordered" evidence="2">
    <location>
        <begin position="449"/>
        <end position="469"/>
    </location>
</feature>
<accession>A0AAD9IMS4</accession>